<evidence type="ECO:0000256" key="1">
    <source>
        <dbReference type="ARBA" id="ARBA00022737"/>
    </source>
</evidence>
<dbReference type="GO" id="GO:0016887">
    <property type="term" value="F:ATP hydrolysis activity"/>
    <property type="evidence" value="ECO:0007669"/>
    <property type="project" value="InterPro"/>
</dbReference>
<feature type="coiled-coil region" evidence="6">
    <location>
        <begin position="554"/>
        <end position="637"/>
    </location>
</feature>
<dbReference type="CDD" id="cd03221">
    <property type="entry name" value="ABCF_EF-3"/>
    <property type="match status" value="2"/>
</dbReference>
<dbReference type="PANTHER" id="PTHR19211">
    <property type="entry name" value="ATP-BINDING TRANSPORT PROTEIN-RELATED"/>
    <property type="match status" value="1"/>
</dbReference>
<keyword evidence="6" id="KW-0175">Coiled coil</keyword>
<dbReference type="Proteomes" id="UP000196573">
    <property type="component" value="Unassembled WGS sequence"/>
</dbReference>
<dbReference type="PROSITE" id="PS50893">
    <property type="entry name" value="ABC_TRANSPORTER_2"/>
    <property type="match status" value="2"/>
</dbReference>
<protein>
    <recommendedName>
        <fullName evidence="5">Probable ATP-binding protein YheS</fullName>
    </recommendedName>
</protein>
<keyword evidence="2" id="KW-0547">Nucleotide-binding</keyword>
<dbReference type="InterPro" id="IPR027417">
    <property type="entry name" value="P-loop_NTPase"/>
</dbReference>
<dbReference type="SMART" id="SM00382">
    <property type="entry name" value="AAA"/>
    <property type="match status" value="2"/>
</dbReference>
<evidence type="ECO:0000259" key="7">
    <source>
        <dbReference type="PROSITE" id="PS50893"/>
    </source>
</evidence>
<evidence type="ECO:0000313" key="9">
    <source>
        <dbReference type="Proteomes" id="UP000196573"/>
    </source>
</evidence>
<evidence type="ECO:0000256" key="3">
    <source>
        <dbReference type="ARBA" id="ARBA00022840"/>
    </source>
</evidence>
<dbReference type="InterPro" id="IPR017871">
    <property type="entry name" value="ABC_transporter-like_CS"/>
</dbReference>
<dbReference type="PANTHER" id="PTHR19211:SF14">
    <property type="entry name" value="ATP-BINDING CASSETTE SUB-FAMILY F MEMBER 1"/>
    <property type="match status" value="1"/>
</dbReference>
<organism evidence="8 9">
    <name type="scientific">Parendozoicomonas haliclonae</name>
    <dbReference type="NCBI Taxonomy" id="1960125"/>
    <lineage>
        <taxon>Bacteria</taxon>
        <taxon>Pseudomonadati</taxon>
        <taxon>Pseudomonadota</taxon>
        <taxon>Gammaproteobacteria</taxon>
        <taxon>Oceanospirillales</taxon>
        <taxon>Endozoicomonadaceae</taxon>
        <taxon>Parendozoicomonas</taxon>
    </lineage>
</organism>
<evidence type="ECO:0000256" key="2">
    <source>
        <dbReference type="ARBA" id="ARBA00022741"/>
    </source>
</evidence>
<accession>A0A1X7AIS6</accession>
<evidence type="ECO:0000256" key="6">
    <source>
        <dbReference type="SAM" id="Coils"/>
    </source>
</evidence>
<feature type="domain" description="ABC transporter" evidence="7">
    <location>
        <begin position="2"/>
        <end position="246"/>
    </location>
</feature>
<dbReference type="Pfam" id="PF12848">
    <property type="entry name" value="ABC_tran_Xtn"/>
    <property type="match status" value="1"/>
</dbReference>
<dbReference type="GO" id="GO:0005524">
    <property type="term" value="F:ATP binding"/>
    <property type="evidence" value="ECO:0007669"/>
    <property type="project" value="UniProtKB-KW"/>
</dbReference>
<comment type="similarity">
    <text evidence="4">Belongs to the ABC transporter superfamily. ABCF family. YheS subfamily.</text>
</comment>
<evidence type="ECO:0000313" key="8">
    <source>
        <dbReference type="EMBL" id="SMA45684.1"/>
    </source>
</evidence>
<evidence type="ECO:0000256" key="4">
    <source>
        <dbReference type="ARBA" id="ARBA00061571"/>
    </source>
</evidence>
<proteinExistence type="inferred from homology"/>
<dbReference type="OrthoDB" id="6130096at2"/>
<dbReference type="SUPFAM" id="SSF52540">
    <property type="entry name" value="P-loop containing nucleoside triphosphate hydrolases"/>
    <property type="match status" value="2"/>
</dbReference>
<dbReference type="FunFam" id="3.40.50.300:FF:002053">
    <property type="entry name" value="ABC transporter ATP-binding protein"/>
    <property type="match status" value="1"/>
</dbReference>
<dbReference type="InterPro" id="IPR032781">
    <property type="entry name" value="ABC_tran_Xtn"/>
</dbReference>
<sequence>MIKLSNVSILRGGKRLLSDSNLVIHPGQKIGLTGVNGSGKSTLFALILGNIHADNGDFSIPSGWRIAHMAQEVEALEQAAVEYVLDGDHELRRIERGIAEAEASGDDNALARLHADFDAHHGYTARSRAEQLMHGLGFNQGQINRSVKDFSGGWRMRLNLARTLMCPSELLLLDEPTNHLDMDAILWLEEWLKCYPGTLLLISHDRDFLDNIVENIAHIEKQEITLYRGNYSAFERIRSERLAQQQVIFERQQREQERLTKFIERFRAKATKARQAQSRIKALARMESVAPAHIDSPFTFRFPLSDKLSSPLISVRDAGLGYDVEILKKVTLSLQPGDSIGLLGPNGAGKSTLVKTLAGELQKLAGEEQRGEHLRIGYFAQHQLEALDMKASPATHIQRMSPEAREQQIKDFLGSFGFRGEKVDELVGSFSGGEQARLALAMIAWQKPNLLLLDEPTNHLDLEMRHALTMALQEFDGAMVLVSHDRHLLRYTVNDLYLVHDGKVDVYEGDLDEYSSWLAKIKREEVNKANELEGTVPSELRVTAQDKKAKKRLEAELRQKLRPYRQAVEKLENQLDKLQQELAKIEEQLGDMSLYEDSARDQLKKLLDKQAELSKQASDVEEQWMLASEELETAEENLTNLAD</sequence>
<keyword evidence="9" id="KW-1185">Reference proteome</keyword>
<dbReference type="Pfam" id="PF00005">
    <property type="entry name" value="ABC_tran"/>
    <property type="match status" value="2"/>
</dbReference>
<reference evidence="8 9" key="1">
    <citation type="submission" date="2017-03" db="EMBL/GenBank/DDBJ databases">
        <authorList>
            <person name="Afonso C.L."/>
            <person name="Miller P.J."/>
            <person name="Scott M.A."/>
            <person name="Spackman E."/>
            <person name="Goraichik I."/>
            <person name="Dimitrov K.M."/>
            <person name="Suarez D.L."/>
            <person name="Swayne D.E."/>
        </authorList>
    </citation>
    <scope>NUCLEOTIDE SEQUENCE [LARGE SCALE GENOMIC DNA]</scope>
    <source>
        <strain evidence="8">SB41UT1</strain>
    </source>
</reference>
<dbReference type="PROSITE" id="PS00211">
    <property type="entry name" value="ABC_TRANSPORTER_1"/>
    <property type="match status" value="2"/>
</dbReference>
<name>A0A1X7AIS6_9GAMM</name>
<dbReference type="RefSeq" id="WP_087109350.1">
    <property type="nucleotide sequence ID" value="NZ_CBCSCN010000002.1"/>
</dbReference>
<dbReference type="InterPro" id="IPR003439">
    <property type="entry name" value="ABC_transporter-like_ATP-bd"/>
</dbReference>
<keyword evidence="1" id="KW-0677">Repeat</keyword>
<dbReference type="Gene3D" id="3.40.50.300">
    <property type="entry name" value="P-loop containing nucleotide triphosphate hydrolases"/>
    <property type="match status" value="2"/>
</dbReference>
<keyword evidence="3 8" id="KW-0067">ATP-binding</keyword>
<dbReference type="AlphaFoldDB" id="A0A1X7AIS6"/>
<feature type="domain" description="ABC transporter" evidence="7">
    <location>
        <begin position="310"/>
        <end position="526"/>
    </location>
</feature>
<gene>
    <name evidence="8" type="primary">yheS_2</name>
    <name evidence="8" type="ORF">EHSB41UT_01979</name>
</gene>
<evidence type="ECO:0000256" key="5">
    <source>
        <dbReference type="ARBA" id="ARBA00069073"/>
    </source>
</evidence>
<dbReference type="InterPro" id="IPR050611">
    <property type="entry name" value="ABCF"/>
</dbReference>
<dbReference type="InterPro" id="IPR003593">
    <property type="entry name" value="AAA+_ATPase"/>
</dbReference>
<dbReference type="FunFam" id="3.40.50.300:FF:000011">
    <property type="entry name" value="Putative ABC transporter ATP-binding component"/>
    <property type="match status" value="1"/>
</dbReference>
<dbReference type="EMBL" id="FWPT01000004">
    <property type="protein sequence ID" value="SMA45684.1"/>
    <property type="molecule type" value="Genomic_DNA"/>
</dbReference>